<protein>
    <recommendedName>
        <fullName evidence="4">Mannosyl-glycoprotein endo-beta-N-acetylglucosaminidase</fullName>
    </recommendedName>
</protein>
<evidence type="ECO:0008006" key="4">
    <source>
        <dbReference type="Google" id="ProtNLM"/>
    </source>
</evidence>
<organism evidence="2 3">
    <name type="scientific">Salininema proteolyticum</name>
    <dbReference type="NCBI Taxonomy" id="1607685"/>
    <lineage>
        <taxon>Bacteria</taxon>
        <taxon>Bacillati</taxon>
        <taxon>Actinomycetota</taxon>
        <taxon>Actinomycetes</taxon>
        <taxon>Glycomycetales</taxon>
        <taxon>Glycomycetaceae</taxon>
        <taxon>Salininema</taxon>
    </lineage>
</organism>
<keyword evidence="3" id="KW-1185">Reference proteome</keyword>
<proteinExistence type="predicted"/>
<name>A0ABV8TZZ6_9ACTN</name>
<comment type="caution">
    <text evidence="2">The sequence shown here is derived from an EMBL/GenBank/DDBJ whole genome shotgun (WGS) entry which is preliminary data.</text>
</comment>
<dbReference type="EMBL" id="JBHSDK010000019">
    <property type="protein sequence ID" value="MFC4336389.1"/>
    <property type="molecule type" value="Genomic_DNA"/>
</dbReference>
<evidence type="ECO:0000256" key="1">
    <source>
        <dbReference type="SAM" id="MobiDB-lite"/>
    </source>
</evidence>
<evidence type="ECO:0000313" key="3">
    <source>
        <dbReference type="Proteomes" id="UP001595823"/>
    </source>
</evidence>
<dbReference type="RefSeq" id="WP_380622272.1">
    <property type="nucleotide sequence ID" value="NZ_JBHSDK010000019.1"/>
</dbReference>
<dbReference type="Proteomes" id="UP001595823">
    <property type="component" value="Unassembled WGS sequence"/>
</dbReference>
<feature type="region of interest" description="Disordered" evidence="1">
    <location>
        <begin position="76"/>
        <end position="127"/>
    </location>
</feature>
<sequence length="280" mass="29930">MRDFKSIQSQQTDDSGKGGLFASLKSRLAVLKLDKFQNLSHAKKRAVVTGVAAVAFAAVGGPSTLALANADHTEPVTAQEASYRTADSAEGGQGAEVAAEVEKAKEKAEEEKKDAKSDEKKEKAAEKKEDVVLHGVAGLNDEQLENAVTIVETGREMGISERGQAVALATAMQEAKMYNAPSDAVPESYQYTDSSVSYTDHDSVGIFQQRTSMGWGSVEELMDVETSAKKFYGSLEKVGGWEDMSVSGAAQAVQRSAFPDAYAQWESMAHDVVSAYNKAS</sequence>
<evidence type="ECO:0000313" key="2">
    <source>
        <dbReference type="EMBL" id="MFC4336389.1"/>
    </source>
</evidence>
<accession>A0ABV8TZZ6</accession>
<feature type="compositionally biased region" description="Basic and acidic residues" evidence="1">
    <location>
        <begin position="100"/>
        <end position="127"/>
    </location>
</feature>
<gene>
    <name evidence="2" type="ORF">ACFPET_14395</name>
</gene>
<reference evidence="3" key="1">
    <citation type="journal article" date="2019" name="Int. J. Syst. Evol. Microbiol.">
        <title>The Global Catalogue of Microorganisms (GCM) 10K type strain sequencing project: providing services to taxonomists for standard genome sequencing and annotation.</title>
        <authorList>
            <consortium name="The Broad Institute Genomics Platform"/>
            <consortium name="The Broad Institute Genome Sequencing Center for Infectious Disease"/>
            <person name="Wu L."/>
            <person name="Ma J."/>
        </authorList>
    </citation>
    <scope>NUCLEOTIDE SEQUENCE [LARGE SCALE GENOMIC DNA]</scope>
    <source>
        <strain evidence="3">IBRC-M 10908</strain>
    </source>
</reference>